<accession>A0ABN8ZAW5</accession>
<evidence type="ECO:0000313" key="2">
    <source>
        <dbReference type="Proteomes" id="UP001176941"/>
    </source>
</evidence>
<organism evidence="1 2">
    <name type="scientific">Rangifer tarandus platyrhynchus</name>
    <name type="common">Svalbard reindeer</name>
    <dbReference type="NCBI Taxonomy" id="3082113"/>
    <lineage>
        <taxon>Eukaryota</taxon>
        <taxon>Metazoa</taxon>
        <taxon>Chordata</taxon>
        <taxon>Craniata</taxon>
        <taxon>Vertebrata</taxon>
        <taxon>Euteleostomi</taxon>
        <taxon>Mammalia</taxon>
        <taxon>Eutheria</taxon>
        <taxon>Laurasiatheria</taxon>
        <taxon>Artiodactyla</taxon>
        <taxon>Ruminantia</taxon>
        <taxon>Pecora</taxon>
        <taxon>Cervidae</taxon>
        <taxon>Odocoileinae</taxon>
        <taxon>Rangifer</taxon>
    </lineage>
</organism>
<keyword evidence="2" id="KW-1185">Reference proteome</keyword>
<name>A0ABN8ZAW5_RANTA</name>
<gene>
    <name evidence="1" type="ORF">MRATA1EN1_LOCUS19912</name>
</gene>
<feature type="non-terminal residue" evidence="1">
    <location>
        <position position="1"/>
    </location>
</feature>
<evidence type="ECO:0000313" key="1">
    <source>
        <dbReference type="EMBL" id="CAI9170950.1"/>
    </source>
</evidence>
<dbReference type="EMBL" id="OX459939">
    <property type="protein sequence ID" value="CAI9170950.1"/>
    <property type="molecule type" value="Genomic_DNA"/>
</dbReference>
<protein>
    <submittedName>
        <fullName evidence="1">Uncharacterized protein</fullName>
    </submittedName>
</protein>
<reference evidence="1" key="1">
    <citation type="submission" date="2023-04" db="EMBL/GenBank/DDBJ databases">
        <authorList>
            <consortium name="ELIXIR-Norway"/>
        </authorList>
    </citation>
    <scope>NUCLEOTIDE SEQUENCE [LARGE SCALE GENOMIC DNA]</scope>
</reference>
<dbReference type="Proteomes" id="UP001176941">
    <property type="component" value="Chromosome 3"/>
</dbReference>
<sequence>VFLEKLRFLFPRQTLSSSPLSGSAGSPGPQCVSNVHASGFQPGHSSSFAAGLVASTL</sequence>
<proteinExistence type="predicted"/>